<dbReference type="PRINTS" id="PR00081">
    <property type="entry name" value="GDHRDH"/>
</dbReference>
<organism evidence="5">
    <name type="scientific">Rosellinia necatrix</name>
    <name type="common">White root-rot fungus</name>
    <dbReference type="NCBI Taxonomy" id="77044"/>
    <lineage>
        <taxon>Eukaryota</taxon>
        <taxon>Fungi</taxon>
        <taxon>Dikarya</taxon>
        <taxon>Ascomycota</taxon>
        <taxon>Pezizomycotina</taxon>
        <taxon>Sordariomycetes</taxon>
        <taxon>Xylariomycetidae</taxon>
        <taxon>Xylariales</taxon>
        <taxon>Xylariaceae</taxon>
        <taxon>Rosellinia</taxon>
    </lineage>
</organism>
<dbReference type="OrthoDB" id="1393670at2759"/>
<evidence type="ECO:0000313" key="5">
    <source>
        <dbReference type="EMBL" id="GAP93040.2"/>
    </source>
</evidence>
<dbReference type="Proteomes" id="UP000054516">
    <property type="component" value="Unassembled WGS sequence"/>
</dbReference>
<protein>
    <submittedName>
        <fullName evidence="5">Putative short-chain dehydrogenase reductase SDR</fullName>
    </submittedName>
</protein>
<dbReference type="InterPro" id="IPR002347">
    <property type="entry name" value="SDR_fam"/>
</dbReference>
<accession>A0A1W2TWJ2</accession>
<keyword evidence="2" id="KW-0521">NADP</keyword>
<feature type="compositionally biased region" description="Low complexity" evidence="4">
    <location>
        <begin position="32"/>
        <end position="41"/>
    </location>
</feature>
<dbReference type="GO" id="GO:0016616">
    <property type="term" value="F:oxidoreductase activity, acting on the CH-OH group of donors, NAD or NADP as acceptor"/>
    <property type="evidence" value="ECO:0007669"/>
    <property type="project" value="TreeGrafter"/>
</dbReference>
<evidence type="ECO:0000256" key="3">
    <source>
        <dbReference type="RuleBase" id="RU000363"/>
    </source>
</evidence>
<feature type="region of interest" description="Disordered" evidence="4">
    <location>
        <begin position="132"/>
        <end position="151"/>
    </location>
</feature>
<dbReference type="GO" id="GO:0048038">
    <property type="term" value="F:quinone binding"/>
    <property type="evidence" value="ECO:0007669"/>
    <property type="project" value="TreeGrafter"/>
</dbReference>
<evidence type="ECO:0000313" key="6">
    <source>
        <dbReference type="Proteomes" id="UP000054516"/>
    </source>
</evidence>
<dbReference type="PRINTS" id="PR00080">
    <property type="entry name" value="SDRFAMILY"/>
</dbReference>
<evidence type="ECO:0000256" key="1">
    <source>
        <dbReference type="ARBA" id="ARBA00006484"/>
    </source>
</evidence>
<dbReference type="InterPro" id="IPR020904">
    <property type="entry name" value="Sc_DH/Rdtase_CS"/>
</dbReference>
<dbReference type="PROSITE" id="PS00061">
    <property type="entry name" value="ADH_SHORT"/>
    <property type="match status" value="1"/>
</dbReference>
<dbReference type="Gene3D" id="3.40.50.720">
    <property type="entry name" value="NAD(P)-binding Rossmann-like Domain"/>
    <property type="match status" value="1"/>
</dbReference>
<dbReference type="InterPro" id="IPR036291">
    <property type="entry name" value="NAD(P)-bd_dom_sf"/>
</dbReference>
<dbReference type="GO" id="GO:0006633">
    <property type="term" value="P:fatty acid biosynthetic process"/>
    <property type="evidence" value="ECO:0007669"/>
    <property type="project" value="TreeGrafter"/>
</dbReference>
<feature type="compositionally biased region" description="Gly residues" evidence="4">
    <location>
        <begin position="42"/>
        <end position="51"/>
    </location>
</feature>
<name>A0A1W2TWJ2_ROSNE</name>
<dbReference type="EMBL" id="DF977547">
    <property type="protein sequence ID" value="GAP93040.2"/>
    <property type="molecule type" value="Genomic_DNA"/>
</dbReference>
<evidence type="ECO:0000256" key="4">
    <source>
        <dbReference type="SAM" id="MobiDB-lite"/>
    </source>
</evidence>
<dbReference type="CDD" id="cd05233">
    <property type="entry name" value="SDR_c"/>
    <property type="match status" value="1"/>
</dbReference>
<reference evidence="5" key="1">
    <citation type="submission" date="2016-03" db="EMBL/GenBank/DDBJ databases">
        <title>Draft genome sequence of Rosellinia necatrix.</title>
        <authorList>
            <person name="Kanematsu S."/>
        </authorList>
    </citation>
    <scope>NUCLEOTIDE SEQUENCE [LARGE SCALE GENOMIC DNA]</scope>
    <source>
        <strain evidence="5">W97</strain>
    </source>
</reference>
<dbReference type="SUPFAM" id="SSF51735">
    <property type="entry name" value="NAD(P)-binding Rossmann-fold domains"/>
    <property type="match status" value="1"/>
</dbReference>
<comment type="similarity">
    <text evidence="1 3">Belongs to the short-chain dehydrogenases/reductases (SDR) family.</text>
</comment>
<dbReference type="STRING" id="77044.A0A1W2TWJ2"/>
<evidence type="ECO:0000256" key="2">
    <source>
        <dbReference type="ARBA" id="ARBA00022857"/>
    </source>
</evidence>
<keyword evidence="6" id="KW-1185">Reference proteome</keyword>
<gene>
    <name evidence="5" type="ORF">SAMD00023353_10200100</name>
</gene>
<feature type="region of interest" description="Disordered" evidence="4">
    <location>
        <begin position="32"/>
        <end position="78"/>
    </location>
</feature>
<dbReference type="Pfam" id="PF00106">
    <property type="entry name" value="adh_short"/>
    <property type="match status" value="1"/>
</dbReference>
<dbReference type="PANTHER" id="PTHR42760">
    <property type="entry name" value="SHORT-CHAIN DEHYDROGENASES/REDUCTASES FAMILY MEMBER"/>
    <property type="match status" value="1"/>
</dbReference>
<dbReference type="AlphaFoldDB" id="A0A1W2TWJ2"/>
<dbReference type="FunFam" id="3.40.50.720:FF:000084">
    <property type="entry name" value="Short-chain dehydrogenase reductase"/>
    <property type="match status" value="1"/>
</dbReference>
<dbReference type="OMA" id="GNAWDCA"/>
<sequence>MHRTRSLLRCTSAARPRILGPAPALAPRLLTARNTSSSSSSSGGGGGGGGTSSSADPSGAPPHAHPQRAPRPTRPTRSLAGRVAIVTGAGAQGDGIGNGRAAAILLAEAGCAVVCADAREEAAQETVAMIERDGDDDGDDDGMTRTRTKGTRQAISIAADVTSERDCQRVADAALARFGRLDILVNNVGVLGPPGDAVAVDMAAFARAFDVNVASMVRMAKACVPVMRRNLDPDHRHHHDDGGDEDGRQWCAGSIVNLGSIAGLRGGGPDLAYCASKGAVVNLTRAMAAQHAADRIRVNCVCPGMVYTPMVYGGPAGMTEAARRARRERSLLRTEGSGWDVGAGVRFLAGDEARWITGVVLPIDAGATAAVGIGMSGLYASARREPAPGSGN</sequence>
<proteinExistence type="inferred from homology"/>
<dbReference type="PANTHER" id="PTHR42760:SF122">
    <property type="entry name" value="NAD(P)-BINDING PROTEIN"/>
    <property type="match status" value="1"/>
</dbReference>